<dbReference type="Proteomes" id="UP000233551">
    <property type="component" value="Unassembled WGS sequence"/>
</dbReference>
<protein>
    <submittedName>
        <fullName evidence="2">Uncharacterized protein</fullName>
    </submittedName>
</protein>
<keyword evidence="3" id="KW-1185">Reference proteome</keyword>
<proteinExistence type="predicted"/>
<comment type="caution">
    <text evidence="2">The sequence shown here is derived from an EMBL/GenBank/DDBJ whole genome shotgun (WGS) entry which is preliminary data.</text>
</comment>
<gene>
    <name evidence="2" type="ORF">CRG98_033134</name>
</gene>
<reference evidence="2 3" key="1">
    <citation type="submission" date="2017-11" db="EMBL/GenBank/DDBJ databases">
        <title>De-novo sequencing of pomegranate (Punica granatum L.) genome.</title>
        <authorList>
            <person name="Akparov Z."/>
            <person name="Amiraslanov A."/>
            <person name="Hajiyeva S."/>
            <person name="Abbasov M."/>
            <person name="Kaur K."/>
            <person name="Hamwieh A."/>
            <person name="Solovyev V."/>
            <person name="Salamov A."/>
            <person name="Braich B."/>
            <person name="Kosarev P."/>
            <person name="Mahmoud A."/>
            <person name="Hajiyev E."/>
            <person name="Babayeva S."/>
            <person name="Izzatullayeva V."/>
            <person name="Mammadov A."/>
            <person name="Mammadov A."/>
            <person name="Sharifova S."/>
            <person name="Ojaghi J."/>
            <person name="Eynullazada K."/>
            <person name="Bayramov B."/>
            <person name="Abdulazimova A."/>
            <person name="Shahmuradov I."/>
        </authorList>
    </citation>
    <scope>NUCLEOTIDE SEQUENCE [LARGE SCALE GENOMIC DNA]</scope>
    <source>
        <strain evidence="3">cv. AG2017</strain>
        <tissue evidence="2">Leaf</tissue>
    </source>
</reference>
<evidence type="ECO:0000313" key="3">
    <source>
        <dbReference type="Proteomes" id="UP000233551"/>
    </source>
</evidence>
<sequence>MRPDREIDRAQQPLGPTSLVRITCTGSRESSHVGLFGLFSLGLLGIGTCGSDQGAQNLIGSPFLSGRGRQSTTPTPLPRSSASSVSIDDLDGGVGAANRLPRPLHRGRRSPLWVPTTSVEGSGSPISDPDPSFPFDFLYRTKMKQNEKLMIGMIKEKDLELK</sequence>
<feature type="compositionally biased region" description="Polar residues" evidence="1">
    <location>
        <begin position="68"/>
        <end position="86"/>
    </location>
</feature>
<organism evidence="2 3">
    <name type="scientific">Punica granatum</name>
    <name type="common">Pomegranate</name>
    <dbReference type="NCBI Taxonomy" id="22663"/>
    <lineage>
        <taxon>Eukaryota</taxon>
        <taxon>Viridiplantae</taxon>
        <taxon>Streptophyta</taxon>
        <taxon>Embryophyta</taxon>
        <taxon>Tracheophyta</taxon>
        <taxon>Spermatophyta</taxon>
        <taxon>Magnoliopsida</taxon>
        <taxon>eudicotyledons</taxon>
        <taxon>Gunneridae</taxon>
        <taxon>Pentapetalae</taxon>
        <taxon>rosids</taxon>
        <taxon>malvids</taxon>
        <taxon>Myrtales</taxon>
        <taxon>Lythraceae</taxon>
        <taxon>Punica</taxon>
    </lineage>
</organism>
<evidence type="ECO:0000256" key="1">
    <source>
        <dbReference type="SAM" id="MobiDB-lite"/>
    </source>
</evidence>
<dbReference type="EMBL" id="PGOL01002612">
    <property type="protein sequence ID" value="PKI46491.1"/>
    <property type="molecule type" value="Genomic_DNA"/>
</dbReference>
<accession>A0A2I0IR66</accession>
<name>A0A2I0IR66_PUNGR</name>
<feature type="region of interest" description="Disordered" evidence="1">
    <location>
        <begin position="60"/>
        <end position="128"/>
    </location>
</feature>
<dbReference type="AlphaFoldDB" id="A0A2I0IR66"/>
<evidence type="ECO:0000313" key="2">
    <source>
        <dbReference type="EMBL" id="PKI46491.1"/>
    </source>
</evidence>